<dbReference type="InterPro" id="IPR007588">
    <property type="entry name" value="Znf_FLYWCH"/>
</dbReference>
<dbReference type="SUPFAM" id="SSF51445">
    <property type="entry name" value="(Trans)glycosidases"/>
    <property type="match status" value="1"/>
</dbReference>
<dbReference type="PANTHER" id="PTHR22600">
    <property type="entry name" value="BETA-HEXOSAMINIDASE"/>
    <property type="match status" value="1"/>
</dbReference>
<keyword evidence="4" id="KW-0479">Metal-binding</keyword>
<dbReference type="Pfam" id="PF00728">
    <property type="entry name" value="Glyco_hydro_20"/>
    <property type="match status" value="1"/>
</dbReference>
<evidence type="ECO:0000256" key="3">
    <source>
        <dbReference type="ARBA" id="ARBA00012663"/>
    </source>
</evidence>
<evidence type="ECO:0000256" key="4">
    <source>
        <dbReference type="ARBA" id="ARBA00022723"/>
    </source>
</evidence>
<dbReference type="Gene3D" id="2.20.25.240">
    <property type="match status" value="1"/>
</dbReference>
<evidence type="ECO:0000256" key="10">
    <source>
        <dbReference type="ARBA" id="ARBA00023295"/>
    </source>
</evidence>
<dbReference type="InterPro" id="IPR029019">
    <property type="entry name" value="HEX_eukaryotic_N"/>
</dbReference>
<protein>
    <recommendedName>
        <fullName evidence="14">Beta-hexosaminidase A</fullName>
        <ecNumber evidence="3">3.2.1.52</ecNumber>
    </recommendedName>
    <alternativeName>
        <fullName evidence="11">Beta-N-acetylhexosaminidase</fullName>
    </alternativeName>
    <alternativeName>
        <fullName evidence="12">N-acetyl-beta-glucosaminidase</fullName>
    </alternativeName>
</protein>
<organism evidence="16 17">
    <name type="scientific">Pristionchus pacificus</name>
    <name type="common">Parasitic nematode worm</name>
    <dbReference type="NCBI Taxonomy" id="54126"/>
    <lineage>
        <taxon>Eukaryota</taxon>
        <taxon>Metazoa</taxon>
        <taxon>Ecdysozoa</taxon>
        <taxon>Nematoda</taxon>
        <taxon>Chromadorea</taxon>
        <taxon>Rhabditida</taxon>
        <taxon>Rhabditina</taxon>
        <taxon>Diplogasteromorpha</taxon>
        <taxon>Diplogasteroidea</taxon>
        <taxon>Neodiplogasteridae</taxon>
        <taxon>Pristionchus</taxon>
    </lineage>
</organism>
<reference evidence="17" key="1">
    <citation type="journal article" date="2008" name="Nat. Genet.">
        <title>The Pristionchus pacificus genome provides a unique perspective on nematode lifestyle and parasitism.</title>
        <authorList>
            <person name="Dieterich C."/>
            <person name="Clifton S.W."/>
            <person name="Schuster L.N."/>
            <person name="Chinwalla A."/>
            <person name="Delehaunty K."/>
            <person name="Dinkelacker I."/>
            <person name="Fulton L."/>
            <person name="Fulton R."/>
            <person name="Godfrey J."/>
            <person name="Minx P."/>
            <person name="Mitreva M."/>
            <person name="Roeseler W."/>
            <person name="Tian H."/>
            <person name="Witte H."/>
            <person name="Yang S.P."/>
            <person name="Wilson R.K."/>
            <person name="Sommer R.J."/>
        </authorList>
    </citation>
    <scope>NUCLEOTIDE SEQUENCE [LARGE SCALE GENOMIC DNA]</scope>
    <source>
        <strain evidence="17">PS312</strain>
    </source>
</reference>
<keyword evidence="17" id="KW-1185">Reference proteome</keyword>
<dbReference type="InterPro" id="IPR017853">
    <property type="entry name" value="GH"/>
</dbReference>
<dbReference type="Pfam" id="PF04500">
    <property type="entry name" value="FLYWCH"/>
    <property type="match status" value="1"/>
</dbReference>
<dbReference type="AlphaFoldDB" id="A0A2A6CZR0"/>
<comment type="function">
    <text evidence="13">Responsible for the degradation of GM2 gangliosides, and a variety of other molecules containing terminal N-acetyl hexosamines. Degrades chitotriose.</text>
</comment>
<feature type="region of interest" description="Disordered" evidence="15">
    <location>
        <begin position="184"/>
        <end position="203"/>
    </location>
</feature>
<dbReference type="GO" id="GO:0004563">
    <property type="term" value="F:beta-N-acetylhexosaminidase activity"/>
    <property type="evidence" value="ECO:0000318"/>
    <property type="project" value="GO_Central"/>
</dbReference>
<evidence type="ECO:0000256" key="9">
    <source>
        <dbReference type="ARBA" id="ARBA00023180"/>
    </source>
</evidence>
<keyword evidence="7" id="KW-0378">Hydrolase</keyword>
<dbReference type="GO" id="GO:0008270">
    <property type="term" value="F:zinc ion binding"/>
    <property type="evidence" value="ECO:0007669"/>
    <property type="project" value="UniProtKB-KW"/>
</dbReference>
<dbReference type="GO" id="GO:0006491">
    <property type="term" value="P:N-glycan processing"/>
    <property type="evidence" value="ECO:0000318"/>
    <property type="project" value="GO_Central"/>
</dbReference>
<dbReference type="FunFam" id="3.20.20.80:FF:000063">
    <property type="entry name" value="Beta-hexosaminidase"/>
    <property type="match status" value="1"/>
</dbReference>
<evidence type="ECO:0000256" key="7">
    <source>
        <dbReference type="ARBA" id="ARBA00022801"/>
    </source>
</evidence>
<evidence type="ECO:0000256" key="15">
    <source>
        <dbReference type="SAM" id="MobiDB-lite"/>
    </source>
</evidence>
<evidence type="ECO:0000256" key="12">
    <source>
        <dbReference type="ARBA" id="ARBA00033000"/>
    </source>
</evidence>
<dbReference type="InterPro" id="IPR029018">
    <property type="entry name" value="Hex-like_dom2"/>
</dbReference>
<reference evidence="16" key="2">
    <citation type="submission" date="2022-06" db="UniProtKB">
        <authorList>
            <consortium name="EnsemblMetazoa"/>
        </authorList>
    </citation>
    <scope>IDENTIFICATION</scope>
    <source>
        <strain evidence="16">PS312</strain>
    </source>
</reference>
<evidence type="ECO:0000256" key="6">
    <source>
        <dbReference type="ARBA" id="ARBA00022771"/>
    </source>
</evidence>
<dbReference type="Gene3D" id="3.20.20.80">
    <property type="entry name" value="Glycosidases"/>
    <property type="match status" value="1"/>
</dbReference>
<evidence type="ECO:0000256" key="11">
    <source>
        <dbReference type="ARBA" id="ARBA00030512"/>
    </source>
</evidence>
<dbReference type="InterPro" id="IPR015883">
    <property type="entry name" value="Glyco_hydro_20_cat"/>
</dbReference>
<gene>
    <name evidence="16" type="primary">WBGene00118235</name>
</gene>
<name>A0A2A6CZR0_PRIPA</name>
<dbReference type="GO" id="GO:0005764">
    <property type="term" value="C:lysosome"/>
    <property type="evidence" value="ECO:0000318"/>
    <property type="project" value="GO_Central"/>
</dbReference>
<feature type="compositionally biased region" description="Low complexity" evidence="15">
    <location>
        <begin position="409"/>
        <end position="434"/>
    </location>
</feature>
<feature type="compositionally biased region" description="Basic residues" evidence="15">
    <location>
        <begin position="184"/>
        <end position="196"/>
    </location>
</feature>
<keyword evidence="6" id="KW-0863">Zinc-finger</keyword>
<keyword evidence="10" id="KW-0326">Glycosidase</keyword>
<dbReference type="GO" id="GO:0016020">
    <property type="term" value="C:membrane"/>
    <property type="evidence" value="ECO:0000318"/>
    <property type="project" value="GO_Central"/>
</dbReference>
<dbReference type="SUPFAM" id="SSF55545">
    <property type="entry name" value="beta-N-acetylhexosaminidase-like domain"/>
    <property type="match status" value="1"/>
</dbReference>
<dbReference type="GO" id="GO:0005975">
    <property type="term" value="P:carbohydrate metabolic process"/>
    <property type="evidence" value="ECO:0007669"/>
    <property type="project" value="InterPro"/>
</dbReference>
<evidence type="ECO:0000256" key="14">
    <source>
        <dbReference type="ARBA" id="ARBA00069988"/>
    </source>
</evidence>
<feature type="region of interest" description="Disordered" evidence="15">
    <location>
        <begin position="378"/>
        <end position="459"/>
    </location>
</feature>
<dbReference type="PANTHER" id="PTHR22600:SF21">
    <property type="entry name" value="BETA-HEXOSAMINIDASE A"/>
    <property type="match status" value="1"/>
</dbReference>
<accession>A0A2A6CZR0</accession>
<evidence type="ECO:0000256" key="1">
    <source>
        <dbReference type="ARBA" id="ARBA00001231"/>
    </source>
</evidence>
<dbReference type="EC" id="3.2.1.52" evidence="3"/>
<evidence type="ECO:0000256" key="5">
    <source>
        <dbReference type="ARBA" id="ARBA00022729"/>
    </source>
</evidence>
<dbReference type="PRINTS" id="PR00738">
    <property type="entry name" value="GLHYDRLASE20"/>
</dbReference>
<feature type="compositionally biased region" description="Low complexity" evidence="15">
    <location>
        <begin position="386"/>
        <end position="403"/>
    </location>
</feature>
<evidence type="ECO:0000313" key="16">
    <source>
        <dbReference type="EnsemblMetazoa" id="PPA28681.1"/>
    </source>
</evidence>
<evidence type="ECO:0000256" key="8">
    <source>
        <dbReference type="ARBA" id="ARBA00022833"/>
    </source>
</evidence>
<comment type="catalytic activity">
    <reaction evidence="1">
        <text>Hydrolysis of terminal non-reducing N-acetyl-D-hexosamine residues in N-acetyl-beta-D-hexosaminides.</text>
        <dbReference type="EC" id="3.2.1.52"/>
    </reaction>
</comment>
<sequence length="1083" mass="121978">MFQLSSLPMTLPPPSLPEGLIRPIPTKMACHSSLTPESSPLSSSKLIPFTRYNPNVPQIVTSFKGYQKLMYQGYRYNIYQVLPERNFKSWRCVCAKKMSDSGAWCKCRAETNMADQCAVTKGEHNHPPKHLVAELEFIKSQLYMAAFQHPEMDVGDLVNQAAAHLSEGVDFENRESLKKSLHLARSRVGKPRKPRTKPAGAQALKRPANAPIFPPFDMSQFGYGKTEEFSSDANDNVIASILSMSKLPRLDDHHSPLPSVPTPVGRPIKIEQIDTPSSNNLFGLFDNSSLSSLSVDAALKAAQQLAKPTPINNNNNNNFSLPLSEPLKEMSPLMNNGVTSSLLNMDPDNLLLWMKLLNPSLSNSLDLLSAFPSLNSPPTNHSNVQTSSSITSSPSTPSTSSPHHPGPSSPSHGATTASASVSSASPSPSSPASSTHKETREMACQTSDDDSSSHTTTSPVCLNSGSLQSGCRLVRFCCCGNHNEGAIKEEMLTLLTQSCLLLLSTSPLNFTSFNALLYTFQLAHFSCTKVVSVPFPLHFQMRESLLFLSLLLPTSAWFYGRSRPDAWTQGGVWPLPQHIAYGKMNRTISPQKMFINAGSLEDCDIVQDNVRGYVERWFFPFPVSADGSASPYHLSIRINSDCPREAPQQGMNESYSLKVSSEKAVLEAPEVWGAIRGLETFSQLIFYDEKENIYKLRTAVIEDWPRFSVRGILIDTSRHFLSVKTIKKQLDIMAANKMNVLHWHIVDSESFPYESIRFPHLSKKGAYSPRHVYTRAMIEDVIEYARMRAIRVMPEFDTPGHTSSWNSQPGLLTECFDSNGDNTNLPNLIDPTNEDNFNFLREFLDEVVSTFPEKFLHLGGDEISDYLEECWSRNKKIHKFMRQKGFANTTQLEDYYFKKLENMTDRLHEKRDRVFWQEVFDLNKPSASSIIHIWKGNTFAELAENIRQATMKGHRVIVSSCWYLNYVKYGADWKSYAPGTVETNSRYYYCDPHDFIGTREQKKLVLGGVATIWGEMIDNTNIEAVLWPRASAVAERLWSRREDTNDADEAWPRLHELRCRMISRGYRFAPTNWPDYCPFEFTD</sequence>
<proteinExistence type="inferred from homology"/>
<dbReference type="EnsemblMetazoa" id="PPA28681.1">
    <property type="protein sequence ID" value="PPA28681.1"/>
    <property type="gene ID" value="WBGene00118235"/>
</dbReference>
<keyword evidence="8" id="KW-0862">Zinc</keyword>
<accession>A0A8R1UJD4</accession>
<keyword evidence="5" id="KW-0732">Signal</keyword>
<evidence type="ECO:0000313" key="17">
    <source>
        <dbReference type="Proteomes" id="UP000005239"/>
    </source>
</evidence>
<dbReference type="GO" id="GO:0030203">
    <property type="term" value="P:glycosaminoglycan metabolic process"/>
    <property type="evidence" value="ECO:0000318"/>
    <property type="project" value="GO_Central"/>
</dbReference>
<dbReference type="InterPro" id="IPR025705">
    <property type="entry name" value="Beta_hexosaminidase_sua/sub"/>
</dbReference>
<dbReference type="Pfam" id="PF14845">
    <property type="entry name" value="Glycohydro_20b2"/>
    <property type="match status" value="1"/>
</dbReference>
<dbReference type="Gene3D" id="3.30.379.10">
    <property type="entry name" value="Chitobiase/beta-hexosaminidase domain 2-like"/>
    <property type="match status" value="1"/>
</dbReference>
<comment type="similarity">
    <text evidence="2">Belongs to the glycosyl hydrolase 20 family.</text>
</comment>
<evidence type="ECO:0000256" key="13">
    <source>
        <dbReference type="ARBA" id="ARBA00053719"/>
    </source>
</evidence>
<evidence type="ECO:0000256" key="2">
    <source>
        <dbReference type="ARBA" id="ARBA00006285"/>
    </source>
</evidence>
<dbReference type="CDD" id="cd06562">
    <property type="entry name" value="GH20_HexA_HexB-like"/>
    <property type="match status" value="1"/>
</dbReference>
<keyword evidence="9" id="KW-0325">Glycoprotein</keyword>
<dbReference type="Proteomes" id="UP000005239">
    <property type="component" value="Unassembled WGS sequence"/>
</dbReference>